<evidence type="ECO:0000313" key="3">
    <source>
        <dbReference type="Proteomes" id="UP001301869"/>
    </source>
</evidence>
<dbReference type="Gene3D" id="1.10.3480.10">
    <property type="entry name" value="TorD-like"/>
    <property type="match status" value="1"/>
</dbReference>
<evidence type="ECO:0000256" key="1">
    <source>
        <dbReference type="SAM" id="MobiDB-lite"/>
    </source>
</evidence>
<dbReference type="RefSeq" id="WP_311883395.1">
    <property type="nucleotide sequence ID" value="NZ_CP119391.1"/>
</dbReference>
<name>A0ABY9Z124_9GAMM</name>
<gene>
    <name evidence="2" type="ORF">P1P91_14005</name>
</gene>
<dbReference type="Pfam" id="PF02613">
    <property type="entry name" value="Nitrate_red_del"/>
    <property type="match status" value="1"/>
</dbReference>
<sequence>MTQSTVAPAASPEAAHLAAEATLYRLAAVLLSYPLAETQQALEDGRLSATLDPAWQTLTGEAWPALPPSASLEALEVGYMATFIHGRRGKPRVPLVANAYEALLAGQTPGSYMLNVQAFYRHFDLQAAQGDEGHTDEPDHLATMLEFCTLLCHLESRADADGRDASPYRRARRDFIARHLAPLLHAVKASYADAADQGLDATLAHLIEVLPDWADRQRARLEAQAGPCPAPGSKAAAGAANQAMWD</sequence>
<dbReference type="InterPro" id="IPR036411">
    <property type="entry name" value="TorD-like_sf"/>
</dbReference>
<reference evidence="2 3" key="1">
    <citation type="submission" date="2023-03" db="EMBL/GenBank/DDBJ databases">
        <title>Halomonas sp. nov., isolated from Korean tranditional fermented seafood 'Jeotgal'.</title>
        <authorList>
            <person name="Kim B."/>
            <person name="Shin N.-R."/>
        </authorList>
    </citation>
    <scope>NUCLEOTIDE SEQUENCE [LARGE SCALE GENOMIC DNA]</scope>
    <source>
        <strain evidence="2 3">SG2L-4</strain>
    </source>
</reference>
<proteinExistence type="predicted"/>
<keyword evidence="3" id="KW-1185">Reference proteome</keyword>
<dbReference type="EMBL" id="CP119391">
    <property type="protein sequence ID" value="WNK19918.1"/>
    <property type="molecule type" value="Genomic_DNA"/>
</dbReference>
<evidence type="ECO:0000313" key="2">
    <source>
        <dbReference type="EMBL" id="WNK19918.1"/>
    </source>
</evidence>
<dbReference type="SUPFAM" id="SSF89155">
    <property type="entry name" value="TorD-like"/>
    <property type="match status" value="1"/>
</dbReference>
<organism evidence="2 3">
    <name type="scientific">Halomonas piscis</name>
    <dbReference type="NCBI Taxonomy" id="3031727"/>
    <lineage>
        <taxon>Bacteria</taxon>
        <taxon>Pseudomonadati</taxon>
        <taxon>Pseudomonadota</taxon>
        <taxon>Gammaproteobacteria</taxon>
        <taxon>Oceanospirillales</taxon>
        <taxon>Halomonadaceae</taxon>
        <taxon>Halomonas</taxon>
    </lineage>
</organism>
<feature type="compositionally biased region" description="Low complexity" evidence="1">
    <location>
        <begin position="225"/>
        <end position="246"/>
    </location>
</feature>
<feature type="region of interest" description="Disordered" evidence="1">
    <location>
        <begin position="222"/>
        <end position="246"/>
    </location>
</feature>
<accession>A0ABY9Z124</accession>
<dbReference type="InterPro" id="IPR020945">
    <property type="entry name" value="DMSO/NO3_reduct_chaperone"/>
</dbReference>
<protein>
    <submittedName>
        <fullName evidence="2">Molecular chaperone TorD family protein</fullName>
    </submittedName>
</protein>
<dbReference type="Proteomes" id="UP001301869">
    <property type="component" value="Chromosome"/>
</dbReference>